<feature type="compositionally biased region" description="Polar residues" evidence="9">
    <location>
        <begin position="428"/>
        <end position="465"/>
    </location>
</feature>
<dbReference type="CDD" id="cd16792">
    <property type="entry name" value="SP-RING_Siz-like"/>
    <property type="match status" value="1"/>
</dbReference>
<dbReference type="AlphaFoldDB" id="A0AA38RB04"/>
<dbReference type="Pfam" id="PF14324">
    <property type="entry name" value="PINIT"/>
    <property type="match status" value="1"/>
</dbReference>
<dbReference type="InterPro" id="IPR013083">
    <property type="entry name" value="Znf_RING/FYVE/PHD"/>
</dbReference>
<evidence type="ECO:0000256" key="6">
    <source>
        <dbReference type="ARBA" id="ARBA00022786"/>
    </source>
</evidence>
<evidence type="ECO:0000259" key="11">
    <source>
        <dbReference type="PROSITE" id="PS51044"/>
    </source>
</evidence>
<feature type="compositionally biased region" description="Basic and acidic residues" evidence="9">
    <location>
        <begin position="398"/>
        <end position="407"/>
    </location>
</feature>
<evidence type="ECO:0000256" key="7">
    <source>
        <dbReference type="ARBA" id="ARBA00022833"/>
    </source>
</evidence>
<sequence length="507" mass="56510">MASSAPSIISRPEVQSLVKFVQSQALLNRNLSTICQVNGLKTTGVKAELQRRIVDFINKTVETNNIQRFQEIQKSIYAFKNGTANQPMLHGQPFPYSSPRSASYTSHISNGMASSYQGYGLGGANGQKSQPHLGHTFTFKSSPFYEIKYRVGDVKLLEVMTQHRNSVSIQIRAQDHPILSQCLTDPSMRVLAFCAAGNTGFQDIAFPHQAELKVNSGEVKANLRGLKNKPGSTRPVDITDQLRLRQSNYLNNVELVYALTQKRFYFTVYLCRTTPIEILASRVKNGKKIPKASVILEMTKKAKDSEIEMSSQVLSLKCPLSYMRLDVPCRSTNCSHIQCFDVTSYLQLQEQGPQWLCPVCNRAAPFDQLAVDEYVKDILERTPKSVEQVTIEPNGEWKIQHDEEDQRPAPTTHNASFVDDDDDDLIISETSFLGRGTSTPNRSLPFSTGTPTTTGASRESSTMAPRSSHKRPIAEVVDLTLSDDDEPSRPPPKKQYTSSNGYSLSPF</sequence>
<dbReference type="InterPro" id="IPR003034">
    <property type="entry name" value="SAP_dom"/>
</dbReference>
<dbReference type="InterPro" id="IPR031141">
    <property type="entry name" value="SIZ1/2_SP-RING"/>
</dbReference>
<comment type="caution">
    <text evidence="13">The sequence shown here is derived from an EMBL/GenBank/DDBJ whole genome shotgun (WGS) entry which is preliminary data.</text>
</comment>
<dbReference type="GO" id="GO:0061665">
    <property type="term" value="F:SUMO ligase activity"/>
    <property type="evidence" value="ECO:0007669"/>
    <property type="project" value="TreeGrafter"/>
</dbReference>
<feature type="domain" description="PINIT" evidence="12">
    <location>
        <begin position="125"/>
        <end position="274"/>
    </location>
</feature>
<dbReference type="PROSITE" id="PS51044">
    <property type="entry name" value="ZF_SP_RING"/>
    <property type="match status" value="1"/>
</dbReference>
<evidence type="ECO:0000313" key="14">
    <source>
        <dbReference type="Proteomes" id="UP001174694"/>
    </source>
</evidence>
<keyword evidence="4" id="KW-0479">Metal-binding</keyword>
<keyword evidence="5 8" id="KW-0863">Zinc-finger</keyword>
<gene>
    <name evidence="13" type="ORF">NKR23_g10104</name>
</gene>
<dbReference type="EMBL" id="JANBVO010000043">
    <property type="protein sequence ID" value="KAJ9134469.1"/>
    <property type="molecule type" value="Genomic_DNA"/>
</dbReference>
<keyword evidence="14" id="KW-1185">Reference proteome</keyword>
<evidence type="ECO:0000256" key="5">
    <source>
        <dbReference type="ARBA" id="ARBA00022771"/>
    </source>
</evidence>
<proteinExistence type="inferred from homology"/>
<dbReference type="Gene3D" id="3.30.40.10">
    <property type="entry name" value="Zinc/RING finger domain, C3HC4 (zinc finger)"/>
    <property type="match status" value="1"/>
</dbReference>
<evidence type="ECO:0000256" key="8">
    <source>
        <dbReference type="PROSITE-ProRule" id="PRU00452"/>
    </source>
</evidence>
<evidence type="ECO:0000256" key="2">
    <source>
        <dbReference type="ARBA" id="ARBA00005383"/>
    </source>
</evidence>
<dbReference type="InterPro" id="IPR038654">
    <property type="entry name" value="PINIT_sf"/>
</dbReference>
<dbReference type="Proteomes" id="UP001174694">
    <property type="component" value="Unassembled WGS sequence"/>
</dbReference>
<dbReference type="GO" id="GO:0000785">
    <property type="term" value="C:chromatin"/>
    <property type="evidence" value="ECO:0007669"/>
    <property type="project" value="TreeGrafter"/>
</dbReference>
<feature type="domain" description="SAP" evidence="10">
    <location>
        <begin position="23"/>
        <end position="57"/>
    </location>
</feature>
<dbReference type="Pfam" id="PF02037">
    <property type="entry name" value="SAP"/>
    <property type="match status" value="1"/>
</dbReference>
<evidence type="ECO:0000256" key="3">
    <source>
        <dbReference type="ARBA" id="ARBA00022679"/>
    </source>
</evidence>
<name>A0AA38RB04_9PEZI</name>
<evidence type="ECO:0000313" key="13">
    <source>
        <dbReference type="EMBL" id="KAJ9134469.1"/>
    </source>
</evidence>
<evidence type="ECO:0000256" key="4">
    <source>
        <dbReference type="ARBA" id="ARBA00022723"/>
    </source>
</evidence>
<reference evidence="13" key="1">
    <citation type="submission" date="2022-07" db="EMBL/GenBank/DDBJ databases">
        <title>Fungi with potential for degradation of polypropylene.</title>
        <authorList>
            <person name="Gostincar C."/>
        </authorList>
    </citation>
    <scope>NUCLEOTIDE SEQUENCE</scope>
    <source>
        <strain evidence="13">EXF-13308</strain>
    </source>
</reference>
<feature type="region of interest" description="Disordered" evidence="9">
    <location>
        <begin position="391"/>
        <end position="507"/>
    </location>
</feature>
<dbReference type="GO" id="GO:0008270">
    <property type="term" value="F:zinc ion binding"/>
    <property type="evidence" value="ECO:0007669"/>
    <property type="project" value="UniProtKB-KW"/>
</dbReference>
<dbReference type="PROSITE" id="PS50800">
    <property type="entry name" value="SAP"/>
    <property type="match status" value="1"/>
</dbReference>
<accession>A0AA38RB04</accession>
<dbReference type="GO" id="GO:0016925">
    <property type="term" value="P:protein sumoylation"/>
    <property type="evidence" value="ECO:0007669"/>
    <property type="project" value="TreeGrafter"/>
</dbReference>
<keyword evidence="6" id="KW-0833">Ubl conjugation pathway</keyword>
<dbReference type="Gene3D" id="2.60.120.780">
    <property type="entry name" value="PINIT domain"/>
    <property type="match status" value="1"/>
</dbReference>
<dbReference type="InterPro" id="IPR004181">
    <property type="entry name" value="Znf_MIZ"/>
</dbReference>
<dbReference type="InterPro" id="IPR023321">
    <property type="entry name" value="PINIT"/>
</dbReference>
<evidence type="ECO:0000256" key="1">
    <source>
        <dbReference type="ARBA" id="ARBA00004718"/>
    </source>
</evidence>
<evidence type="ECO:0000259" key="10">
    <source>
        <dbReference type="PROSITE" id="PS50800"/>
    </source>
</evidence>
<keyword evidence="7" id="KW-0862">Zinc</keyword>
<dbReference type="Pfam" id="PF02891">
    <property type="entry name" value="zf-MIZ"/>
    <property type="match status" value="1"/>
</dbReference>
<keyword evidence="3" id="KW-0808">Transferase</keyword>
<feature type="domain" description="SP-RING-type" evidence="11">
    <location>
        <begin position="303"/>
        <end position="388"/>
    </location>
</feature>
<comment type="similarity">
    <text evidence="2">Belongs to the PIAS family.</text>
</comment>
<feature type="compositionally biased region" description="Polar residues" evidence="9">
    <location>
        <begin position="495"/>
        <end position="507"/>
    </location>
</feature>
<evidence type="ECO:0000259" key="12">
    <source>
        <dbReference type="PROSITE" id="PS51466"/>
    </source>
</evidence>
<organism evidence="13 14">
    <name type="scientific">Pleurostoma richardsiae</name>
    <dbReference type="NCBI Taxonomy" id="41990"/>
    <lineage>
        <taxon>Eukaryota</taxon>
        <taxon>Fungi</taxon>
        <taxon>Dikarya</taxon>
        <taxon>Ascomycota</taxon>
        <taxon>Pezizomycotina</taxon>
        <taxon>Sordariomycetes</taxon>
        <taxon>Sordariomycetidae</taxon>
        <taxon>Calosphaeriales</taxon>
        <taxon>Pleurostomataceae</taxon>
        <taxon>Pleurostoma</taxon>
    </lineage>
</organism>
<dbReference type="PROSITE" id="PS51466">
    <property type="entry name" value="PINIT"/>
    <property type="match status" value="1"/>
</dbReference>
<dbReference type="PANTHER" id="PTHR10782">
    <property type="entry name" value="ZINC FINGER MIZ DOMAIN-CONTAINING PROTEIN"/>
    <property type="match status" value="1"/>
</dbReference>
<dbReference type="PANTHER" id="PTHR10782:SF4">
    <property type="entry name" value="TONALLI, ISOFORM E"/>
    <property type="match status" value="1"/>
</dbReference>
<comment type="pathway">
    <text evidence="1">Protein modification; protein sumoylation.</text>
</comment>
<protein>
    <submittedName>
        <fullName evidence="13">Miz sp-ring zinc finger</fullName>
    </submittedName>
</protein>
<evidence type="ECO:0000256" key="9">
    <source>
        <dbReference type="SAM" id="MobiDB-lite"/>
    </source>
</evidence>